<dbReference type="AlphaFoldDB" id="A0AAV7P6Z8"/>
<evidence type="ECO:0000313" key="2">
    <source>
        <dbReference type="Proteomes" id="UP001066276"/>
    </source>
</evidence>
<organism evidence="1 2">
    <name type="scientific">Pleurodeles waltl</name>
    <name type="common">Iberian ribbed newt</name>
    <dbReference type="NCBI Taxonomy" id="8319"/>
    <lineage>
        <taxon>Eukaryota</taxon>
        <taxon>Metazoa</taxon>
        <taxon>Chordata</taxon>
        <taxon>Craniata</taxon>
        <taxon>Vertebrata</taxon>
        <taxon>Euteleostomi</taxon>
        <taxon>Amphibia</taxon>
        <taxon>Batrachia</taxon>
        <taxon>Caudata</taxon>
        <taxon>Salamandroidea</taxon>
        <taxon>Salamandridae</taxon>
        <taxon>Pleurodelinae</taxon>
        <taxon>Pleurodeles</taxon>
    </lineage>
</organism>
<sequence length="68" mass="7541">MIDGGNVLRSVKEMKEPVLKVVQQEVLQEPVELVEAVVAAMVLSSVEEEMVEEKLMATPREGEDSDLE</sequence>
<evidence type="ECO:0000313" key="1">
    <source>
        <dbReference type="EMBL" id="KAJ1124088.1"/>
    </source>
</evidence>
<name>A0AAV7P6Z8_PLEWA</name>
<proteinExistence type="predicted"/>
<keyword evidence="2" id="KW-1185">Reference proteome</keyword>
<reference evidence="1" key="1">
    <citation type="journal article" date="2022" name="bioRxiv">
        <title>Sequencing and chromosome-scale assembly of the giantPleurodeles waltlgenome.</title>
        <authorList>
            <person name="Brown T."/>
            <person name="Elewa A."/>
            <person name="Iarovenko S."/>
            <person name="Subramanian E."/>
            <person name="Araus A.J."/>
            <person name="Petzold A."/>
            <person name="Susuki M."/>
            <person name="Suzuki K.-i.T."/>
            <person name="Hayashi T."/>
            <person name="Toyoda A."/>
            <person name="Oliveira C."/>
            <person name="Osipova E."/>
            <person name="Leigh N.D."/>
            <person name="Simon A."/>
            <person name="Yun M.H."/>
        </authorList>
    </citation>
    <scope>NUCLEOTIDE SEQUENCE</scope>
    <source>
        <strain evidence="1">20211129_DDA</strain>
        <tissue evidence="1">Liver</tissue>
    </source>
</reference>
<gene>
    <name evidence="1" type="ORF">NDU88_002550</name>
</gene>
<accession>A0AAV7P6Z8</accession>
<dbReference type="EMBL" id="JANPWB010000011">
    <property type="protein sequence ID" value="KAJ1124088.1"/>
    <property type="molecule type" value="Genomic_DNA"/>
</dbReference>
<dbReference type="Proteomes" id="UP001066276">
    <property type="component" value="Chromosome 7"/>
</dbReference>
<comment type="caution">
    <text evidence="1">The sequence shown here is derived from an EMBL/GenBank/DDBJ whole genome shotgun (WGS) entry which is preliminary data.</text>
</comment>
<protein>
    <submittedName>
        <fullName evidence="1">Uncharacterized protein</fullName>
    </submittedName>
</protein>